<dbReference type="Proteomes" id="UP000807769">
    <property type="component" value="Unassembled WGS sequence"/>
</dbReference>
<name>A0A9P7E920_9AGAM</name>
<sequence>LPDKMANNLYTSWKMLIPTLVDVHLKYSARTHGHPLPEICPVISACASPGC</sequence>
<evidence type="ECO:0000313" key="2">
    <source>
        <dbReference type="Proteomes" id="UP000807769"/>
    </source>
</evidence>
<evidence type="ECO:0000313" key="1">
    <source>
        <dbReference type="EMBL" id="KAG1813949.1"/>
    </source>
</evidence>
<dbReference type="EMBL" id="JABBWG010000022">
    <property type="protein sequence ID" value="KAG1813949.1"/>
    <property type="molecule type" value="Genomic_DNA"/>
</dbReference>
<comment type="caution">
    <text evidence="1">The sequence shown here is derived from an EMBL/GenBank/DDBJ whole genome shotgun (WGS) entry which is preliminary data.</text>
</comment>
<dbReference type="RefSeq" id="XP_041191585.1">
    <property type="nucleotide sequence ID" value="XM_041329397.1"/>
</dbReference>
<reference evidence="1" key="1">
    <citation type="journal article" date="2020" name="New Phytol.">
        <title>Comparative genomics reveals dynamic genome evolution in host specialist ectomycorrhizal fungi.</title>
        <authorList>
            <person name="Lofgren L.A."/>
            <person name="Nguyen N.H."/>
            <person name="Vilgalys R."/>
            <person name="Ruytinx J."/>
            <person name="Liao H.L."/>
            <person name="Branco S."/>
            <person name="Kuo A."/>
            <person name="LaButti K."/>
            <person name="Lipzen A."/>
            <person name="Andreopoulos W."/>
            <person name="Pangilinan J."/>
            <person name="Riley R."/>
            <person name="Hundley H."/>
            <person name="Na H."/>
            <person name="Barry K."/>
            <person name="Grigoriev I.V."/>
            <person name="Stajich J.E."/>
            <person name="Kennedy P.G."/>
        </authorList>
    </citation>
    <scope>NUCLEOTIDE SEQUENCE</scope>
    <source>
        <strain evidence="1">MN1</strain>
    </source>
</reference>
<dbReference type="AlphaFoldDB" id="A0A9P7E920"/>
<organism evidence="1 2">
    <name type="scientific">Suillus subaureus</name>
    <dbReference type="NCBI Taxonomy" id="48587"/>
    <lineage>
        <taxon>Eukaryota</taxon>
        <taxon>Fungi</taxon>
        <taxon>Dikarya</taxon>
        <taxon>Basidiomycota</taxon>
        <taxon>Agaricomycotina</taxon>
        <taxon>Agaricomycetes</taxon>
        <taxon>Agaricomycetidae</taxon>
        <taxon>Boletales</taxon>
        <taxon>Suillineae</taxon>
        <taxon>Suillaceae</taxon>
        <taxon>Suillus</taxon>
    </lineage>
</organism>
<proteinExistence type="predicted"/>
<keyword evidence="2" id="KW-1185">Reference proteome</keyword>
<feature type="non-terminal residue" evidence="1">
    <location>
        <position position="1"/>
    </location>
</feature>
<dbReference type="GeneID" id="64623414"/>
<dbReference type="OrthoDB" id="2691413at2759"/>
<accession>A0A9P7E920</accession>
<feature type="non-terminal residue" evidence="1">
    <location>
        <position position="51"/>
    </location>
</feature>
<gene>
    <name evidence="1" type="ORF">BJ212DRAFT_1221975</name>
</gene>
<protein>
    <submittedName>
        <fullName evidence="1">Uncharacterized protein</fullName>
    </submittedName>
</protein>